<comment type="caution">
    <text evidence="1">The sequence shown here is derived from an EMBL/GenBank/DDBJ whole genome shotgun (WGS) entry which is preliminary data.</text>
</comment>
<evidence type="ECO:0000313" key="1">
    <source>
        <dbReference type="EMBL" id="GLK73786.1"/>
    </source>
</evidence>
<dbReference type="Proteomes" id="UP001143370">
    <property type="component" value="Unassembled WGS sequence"/>
</dbReference>
<proteinExistence type="predicted"/>
<dbReference type="RefSeq" id="WP_015822504.1">
    <property type="nucleotide sequence ID" value="NZ_BSFJ01000033.1"/>
</dbReference>
<organism evidence="1 2">
    <name type="scientific">Ancylobacter dichloromethanicus</name>
    <dbReference type="NCBI Taxonomy" id="518825"/>
    <lineage>
        <taxon>Bacteria</taxon>
        <taxon>Pseudomonadati</taxon>
        <taxon>Pseudomonadota</taxon>
        <taxon>Alphaproteobacteria</taxon>
        <taxon>Hyphomicrobiales</taxon>
        <taxon>Xanthobacteraceae</taxon>
        <taxon>Ancylobacter</taxon>
    </lineage>
</organism>
<reference evidence="1" key="1">
    <citation type="journal article" date="2014" name="Int. J. Syst. Evol. Microbiol.">
        <title>Complete genome sequence of Corynebacterium casei LMG S-19264T (=DSM 44701T), isolated from a smear-ripened cheese.</title>
        <authorList>
            <consortium name="US DOE Joint Genome Institute (JGI-PGF)"/>
            <person name="Walter F."/>
            <person name="Albersmeier A."/>
            <person name="Kalinowski J."/>
            <person name="Ruckert C."/>
        </authorList>
    </citation>
    <scope>NUCLEOTIDE SEQUENCE</scope>
    <source>
        <strain evidence="1">VKM B-2484</strain>
    </source>
</reference>
<keyword evidence="2" id="KW-1185">Reference proteome</keyword>
<name>A0A9W6JA81_9HYPH</name>
<evidence type="ECO:0000313" key="2">
    <source>
        <dbReference type="Proteomes" id="UP001143370"/>
    </source>
</evidence>
<dbReference type="EMBL" id="BSFJ01000033">
    <property type="protein sequence ID" value="GLK73786.1"/>
    <property type="molecule type" value="Genomic_DNA"/>
</dbReference>
<accession>A0A9W6JA81</accession>
<reference evidence="1" key="2">
    <citation type="submission" date="2023-01" db="EMBL/GenBank/DDBJ databases">
        <authorList>
            <person name="Sun Q."/>
            <person name="Evtushenko L."/>
        </authorList>
    </citation>
    <scope>NUCLEOTIDE SEQUENCE</scope>
    <source>
        <strain evidence="1">VKM B-2484</strain>
    </source>
</reference>
<gene>
    <name evidence="1" type="ORF">GCM10017643_39040</name>
</gene>
<dbReference type="GeneID" id="72993004"/>
<sequence length="85" mass="9419">MSSDSTASAHADLGLNPATCSTTDRVRMATVPLLDEKGVTILYDMYVDGVWHGSKRTLAQCESYFKFIGEQDLTADSQDRRKSTR</sequence>
<dbReference type="AlphaFoldDB" id="A0A9W6JA81"/>
<protein>
    <submittedName>
        <fullName evidence="1">Uncharacterized protein</fullName>
    </submittedName>
</protein>